<dbReference type="Proteomes" id="UP001157396">
    <property type="component" value="Unassembled WGS sequence"/>
</dbReference>
<dbReference type="EMBL" id="JARYTV010000001">
    <property type="protein sequence ID" value="MDH7959177.1"/>
    <property type="molecule type" value="Genomic_DNA"/>
</dbReference>
<protein>
    <submittedName>
        <fullName evidence="1">Uncharacterized protein</fullName>
    </submittedName>
</protein>
<evidence type="ECO:0000313" key="1">
    <source>
        <dbReference type="EMBL" id="MDH7959177.1"/>
    </source>
</evidence>
<name>A0AA43PCZ9_9LACT</name>
<evidence type="ECO:0000313" key="2">
    <source>
        <dbReference type="Proteomes" id="UP001157396"/>
    </source>
</evidence>
<reference evidence="1" key="1">
    <citation type="submission" date="2023-04" db="EMBL/GenBank/DDBJ databases">
        <title>Genomic analysis of Lactococcus garvieae isolates.</title>
        <authorList>
            <person name="Zhanghang C."/>
        </authorList>
    </citation>
    <scope>NUCLEOTIDE SEQUENCE</scope>
    <source>
        <strain evidence="1">ZB-1</strain>
    </source>
</reference>
<sequence length="43" mass="4985">MMKRLATAGLLLCLTLKQKRYKMKEVNTSFTAWGKSHPLTKYP</sequence>
<dbReference type="RefSeq" id="WP_019299278.1">
    <property type="nucleotide sequence ID" value="NZ_AP026069.1"/>
</dbReference>
<accession>A0AA43PCZ9</accession>
<comment type="caution">
    <text evidence="1">The sequence shown here is derived from an EMBL/GenBank/DDBJ whole genome shotgun (WGS) entry which is preliminary data.</text>
</comment>
<dbReference type="AlphaFoldDB" id="A0AA43PCZ9"/>
<proteinExistence type="predicted"/>
<organism evidence="1 2">
    <name type="scientific">Lactococcus garvieae</name>
    <dbReference type="NCBI Taxonomy" id="1363"/>
    <lineage>
        <taxon>Bacteria</taxon>
        <taxon>Bacillati</taxon>
        <taxon>Bacillota</taxon>
        <taxon>Bacilli</taxon>
        <taxon>Lactobacillales</taxon>
        <taxon>Streptococcaceae</taxon>
        <taxon>Lactococcus</taxon>
    </lineage>
</organism>
<gene>
    <name evidence="1" type="ORF">QHR29_01620</name>
</gene>